<dbReference type="SUPFAM" id="SSF54631">
    <property type="entry name" value="CBS-domain pair"/>
    <property type="match status" value="1"/>
</dbReference>
<name>A0A926VFH3_9CYAN</name>
<evidence type="ECO:0008006" key="3">
    <source>
        <dbReference type="Google" id="ProtNLM"/>
    </source>
</evidence>
<keyword evidence="2" id="KW-1185">Reference proteome</keyword>
<reference evidence="1" key="1">
    <citation type="journal article" date="2015" name="ISME J.">
        <title>Draft Genome Sequence of Streptomyces incarnatus NRRL8089, which Produces the Nucleoside Antibiotic Sinefungin.</title>
        <authorList>
            <person name="Oshima K."/>
            <person name="Hattori M."/>
            <person name="Shimizu H."/>
            <person name="Fukuda K."/>
            <person name="Nemoto M."/>
            <person name="Inagaki K."/>
            <person name="Tamura T."/>
        </authorList>
    </citation>
    <scope>NUCLEOTIDE SEQUENCE</scope>
    <source>
        <strain evidence="1">FACHB-1375</strain>
    </source>
</reference>
<dbReference type="EMBL" id="JACJPW010000041">
    <property type="protein sequence ID" value="MBD2182700.1"/>
    <property type="molecule type" value="Genomic_DNA"/>
</dbReference>
<protein>
    <recommendedName>
        <fullName evidence="3">CBS domain-containing protein</fullName>
    </recommendedName>
</protein>
<proteinExistence type="predicted"/>
<dbReference type="Proteomes" id="UP000641646">
    <property type="component" value="Unassembled WGS sequence"/>
</dbReference>
<organism evidence="1 2">
    <name type="scientific">Aerosakkonema funiforme FACHB-1375</name>
    <dbReference type="NCBI Taxonomy" id="2949571"/>
    <lineage>
        <taxon>Bacteria</taxon>
        <taxon>Bacillati</taxon>
        <taxon>Cyanobacteriota</taxon>
        <taxon>Cyanophyceae</taxon>
        <taxon>Oscillatoriophycideae</taxon>
        <taxon>Aerosakkonematales</taxon>
        <taxon>Aerosakkonemataceae</taxon>
        <taxon>Aerosakkonema</taxon>
    </lineage>
</organism>
<dbReference type="InterPro" id="IPR046342">
    <property type="entry name" value="CBS_dom_sf"/>
</dbReference>
<dbReference type="Gene3D" id="3.10.580.10">
    <property type="entry name" value="CBS-domain"/>
    <property type="match status" value="1"/>
</dbReference>
<evidence type="ECO:0000313" key="1">
    <source>
        <dbReference type="EMBL" id="MBD2182700.1"/>
    </source>
</evidence>
<accession>A0A926VFH3</accession>
<sequence length="274" mass="30804">MTVKPWASFPLAGGVNQALSALEVGMHIALIATFDLKNCHINETVESVLANPELEEFDYIPVNDRDNIIGVFHRQTSSLDRVEISVGEVMQKIDESIIISANASLLSFIEDADNQPFRFILHGKRIVGIVTLSDLQKFAVRPVLFALITCVELLLAEWLRQKYPDENEWLATLSESRSTIIEQRWIAWKNDNMAMDKASVTEFCDKRDAALNLGAFPNKTAARKKLKEVESLRHAVTHSGDYALTPENARNLARTVRYAREAIAILQDSLQVKI</sequence>
<dbReference type="AlphaFoldDB" id="A0A926VFH3"/>
<evidence type="ECO:0000313" key="2">
    <source>
        <dbReference type="Proteomes" id="UP000641646"/>
    </source>
</evidence>
<gene>
    <name evidence="1" type="ORF">H6G03_16605</name>
</gene>
<comment type="caution">
    <text evidence="1">The sequence shown here is derived from an EMBL/GenBank/DDBJ whole genome shotgun (WGS) entry which is preliminary data.</text>
</comment>
<reference evidence="1" key="2">
    <citation type="submission" date="2020-08" db="EMBL/GenBank/DDBJ databases">
        <authorList>
            <person name="Chen M."/>
            <person name="Teng W."/>
            <person name="Zhao L."/>
            <person name="Hu C."/>
            <person name="Zhou Y."/>
            <person name="Han B."/>
            <person name="Song L."/>
            <person name="Shu W."/>
        </authorList>
    </citation>
    <scope>NUCLEOTIDE SEQUENCE</scope>
    <source>
        <strain evidence="1">FACHB-1375</strain>
    </source>
</reference>
<dbReference type="RefSeq" id="WP_190465678.1">
    <property type="nucleotide sequence ID" value="NZ_JACJPW010000041.1"/>
</dbReference>